<sequence>MSEPTLRPSRIIVLLDVAGVQRKCLIDTGSAIDIITETAMRNSSLIRRDLTRPIKIKLALHESKAEPIFLRHFTLANIHDPRGLNAQPMDSLQDFPQDHLRLSVKRFICYGSDGHTGPLPSGRLCKKNLTEYTDLFPADIPAISEEEEDAGLFTDGSFPKKLQPESSRIRRRIILTDPTAVVNEKQYPYPRKYMVAWRTLLEQHLKAGRIRRSSSQYASPSLIIPKKDPSELPRWVCDYRKLNSVTVRDRSPLPNVDELVRLVASGKVFSILDQTNAFFQTRMREADIPLTAVKTPWGLMEWCVMPMGLTNAPATHQARLEEALGDLLNEICVVYLDDIVVFSDNFHQHETHLRRVLDRLRAANLYCSPKKTKLFQHNVKFLGHWISAEGLRRDNDKVEKIQLWPSPKSAKGVKRFLGTVQWMKKFIYGLQRYVGTLTPLTSSKLDPKDFKWGPDEEKVFQNIKRIMTSLPCLKNIDYDTTDLLWLFTDASGSGLGAALFQGKEWKTASPIAYESHQMTPAERNYLVHEQELLAVIHALQKWKMLLLGMKINVMTDHHSLQYLLKQRNLSRRQARWTELLADFNLRFEYIRGEDNTVADALSRQDSDEDQLHIKPADIACVAALTELSTEISPSVRKKIINGYATDSFCQAIRASSPLRDDCVIVDDLLFIDDRLVIPADADLKKGLIEEAHHRLGHLGYLKTLVELRRDFYWLHMAKDVTGFVRSCATCQRTKAPTTAPTGKMMTPSFPRKVLTDLAIDFVGPLRQAANYDMILTCTCRLSGFTRIIPALQSDTAEKTASRLFNGWMALFGAPASILSDRDKTWTSRFWRALMECLGIKFHMSSAFHPQADGRSERTNKSVGQILRSFTAKRQSKWLELLPAVELALNSAINVATGFSPFELIFGRKPQVFPSSVSTTDSQPSLDKWLKLREGAWAEARNMLWASRVKQAVQHNKKNRPQPPLTPGSWVLLNSADWRGRHQGGVDKLKERFEGPYLVVKVFNNGQSVEIKLPEGDKQHPTLHVSKLKPYHFPQDDSGSIAAD</sequence>
<evidence type="ECO:0000256" key="10">
    <source>
        <dbReference type="ARBA" id="ARBA00022884"/>
    </source>
</evidence>
<dbReference type="GO" id="GO:0004190">
    <property type="term" value="F:aspartic-type endopeptidase activity"/>
    <property type="evidence" value="ECO:0007669"/>
    <property type="project" value="UniProtKB-KW"/>
</dbReference>
<evidence type="ECO:0000256" key="1">
    <source>
        <dbReference type="ARBA" id="ARBA00022670"/>
    </source>
</evidence>
<keyword evidence="8" id="KW-0378">Hydrolase</keyword>
<dbReference type="GO" id="GO:0003964">
    <property type="term" value="F:RNA-directed DNA polymerase activity"/>
    <property type="evidence" value="ECO:0007669"/>
    <property type="project" value="UniProtKB-KW"/>
</dbReference>
<keyword evidence="19" id="KW-1185">Reference proteome</keyword>
<dbReference type="InterPro" id="IPR000477">
    <property type="entry name" value="RT_dom"/>
</dbReference>
<evidence type="ECO:0000259" key="16">
    <source>
        <dbReference type="PROSITE" id="PS50878"/>
    </source>
</evidence>
<keyword evidence="13" id="KW-0239">DNA-directed DNA polymerase</keyword>
<dbReference type="InterPro" id="IPR050951">
    <property type="entry name" value="Retrovirus_Pol_polyprotein"/>
</dbReference>
<feature type="domain" description="Reverse transcriptase" evidence="16">
    <location>
        <begin position="205"/>
        <end position="386"/>
    </location>
</feature>
<keyword evidence="9" id="KW-0460">Magnesium</keyword>
<evidence type="ECO:0000313" key="18">
    <source>
        <dbReference type="EMBL" id="POW10305.1"/>
    </source>
</evidence>
<dbReference type="Gene3D" id="1.10.340.70">
    <property type="match status" value="1"/>
</dbReference>
<dbReference type="Pfam" id="PF00078">
    <property type="entry name" value="RVT_1"/>
    <property type="match status" value="1"/>
</dbReference>
<dbReference type="PANTHER" id="PTHR37984:SF5">
    <property type="entry name" value="PROTEIN NYNRIN-LIKE"/>
    <property type="match status" value="1"/>
</dbReference>
<protein>
    <recommendedName>
        <fullName evidence="20">Reverse transcriptase</fullName>
    </recommendedName>
</protein>
<dbReference type="Gene3D" id="3.30.70.270">
    <property type="match status" value="2"/>
</dbReference>
<dbReference type="GO" id="GO:0046872">
    <property type="term" value="F:metal ion binding"/>
    <property type="evidence" value="ECO:0007669"/>
    <property type="project" value="UniProtKB-KW"/>
</dbReference>
<dbReference type="InterPro" id="IPR041373">
    <property type="entry name" value="RT_RNaseH"/>
</dbReference>
<dbReference type="AlphaFoldDB" id="A0A2S4VLA0"/>
<evidence type="ECO:0000256" key="13">
    <source>
        <dbReference type="ARBA" id="ARBA00022932"/>
    </source>
</evidence>
<keyword evidence="5" id="KW-0479">Metal-binding</keyword>
<dbReference type="Pfam" id="PF17921">
    <property type="entry name" value="Integrase_H2C2"/>
    <property type="match status" value="1"/>
</dbReference>
<evidence type="ECO:0000256" key="12">
    <source>
        <dbReference type="ARBA" id="ARBA00022918"/>
    </source>
</evidence>
<dbReference type="GO" id="GO:0015074">
    <property type="term" value="P:DNA integration"/>
    <property type="evidence" value="ECO:0007669"/>
    <property type="project" value="UniProtKB-KW"/>
</dbReference>
<dbReference type="GO" id="GO:0003887">
    <property type="term" value="F:DNA-directed DNA polymerase activity"/>
    <property type="evidence" value="ECO:0007669"/>
    <property type="project" value="UniProtKB-KW"/>
</dbReference>
<dbReference type="Pfam" id="PF17917">
    <property type="entry name" value="RT_RNaseH"/>
    <property type="match status" value="1"/>
</dbReference>
<dbReference type="InterPro" id="IPR056924">
    <property type="entry name" value="SH3_Tf2-1"/>
</dbReference>
<keyword evidence="11" id="KW-0229">DNA integration</keyword>
<keyword evidence="3" id="KW-0548">Nucleotidyltransferase</keyword>
<evidence type="ECO:0000313" key="19">
    <source>
        <dbReference type="Proteomes" id="UP000239156"/>
    </source>
</evidence>
<proteinExistence type="predicted"/>
<feature type="domain" description="Integrase catalytic" evidence="17">
    <location>
        <begin position="746"/>
        <end position="908"/>
    </location>
</feature>
<keyword evidence="4" id="KW-0540">Nuclease</keyword>
<evidence type="ECO:0000256" key="3">
    <source>
        <dbReference type="ARBA" id="ARBA00022695"/>
    </source>
</evidence>
<dbReference type="GO" id="GO:0004519">
    <property type="term" value="F:endonuclease activity"/>
    <property type="evidence" value="ECO:0007669"/>
    <property type="project" value="UniProtKB-KW"/>
</dbReference>
<dbReference type="VEuPathDB" id="FungiDB:PSTT_06182"/>
<dbReference type="SUPFAM" id="SSF56672">
    <property type="entry name" value="DNA/RNA polymerases"/>
    <property type="match status" value="1"/>
</dbReference>
<dbReference type="InterPro" id="IPR043502">
    <property type="entry name" value="DNA/RNA_pol_sf"/>
</dbReference>
<evidence type="ECO:0000256" key="2">
    <source>
        <dbReference type="ARBA" id="ARBA00022679"/>
    </source>
</evidence>
<dbReference type="PROSITE" id="PS50994">
    <property type="entry name" value="INTEGRASE"/>
    <property type="match status" value="1"/>
</dbReference>
<comment type="caution">
    <text evidence="18">The sequence shown here is derived from an EMBL/GenBank/DDBJ whole genome shotgun (WGS) entry which is preliminary data.</text>
</comment>
<dbReference type="GO" id="GO:0006508">
    <property type="term" value="P:proteolysis"/>
    <property type="evidence" value="ECO:0007669"/>
    <property type="project" value="UniProtKB-KW"/>
</dbReference>
<dbReference type="EMBL" id="PKSL01000047">
    <property type="protein sequence ID" value="POW10305.1"/>
    <property type="molecule type" value="Genomic_DNA"/>
</dbReference>
<keyword evidence="10" id="KW-0694">RNA-binding</keyword>
<keyword evidence="6" id="KW-0064">Aspartyl protease</keyword>
<evidence type="ECO:0000256" key="15">
    <source>
        <dbReference type="ARBA" id="ARBA00023172"/>
    </source>
</evidence>
<keyword evidence="12" id="KW-0695">RNA-directed DNA polymerase</keyword>
<dbReference type="GO" id="GO:0003677">
    <property type="term" value="F:DNA binding"/>
    <property type="evidence" value="ECO:0007669"/>
    <property type="project" value="UniProtKB-KW"/>
</dbReference>
<dbReference type="InterPro" id="IPR001584">
    <property type="entry name" value="Integrase_cat-core"/>
</dbReference>
<keyword evidence="15" id="KW-0233">DNA recombination</keyword>
<evidence type="ECO:0000256" key="6">
    <source>
        <dbReference type="ARBA" id="ARBA00022750"/>
    </source>
</evidence>
<accession>A0A2S4VLA0</accession>
<dbReference type="InterPro" id="IPR043128">
    <property type="entry name" value="Rev_trsase/Diguanyl_cyclase"/>
</dbReference>
<organism evidence="18 19">
    <name type="scientific">Puccinia striiformis</name>
    <dbReference type="NCBI Taxonomy" id="27350"/>
    <lineage>
        <taxon>Eukaryota</taxon>
        <taxon>Fungi</taxon>
        <taxon>Dikarya</taxon>
        <taxon>Basidiomycota</taxon>
        <taxon>Pucciniomycotina</taxon>
        <taxon>Pucciniomycetes</taxon>
        <taxon>Pucciniales</taxon>
        <taxon>Pucciniaceae</taxon>
        <taxon>Puccinia</taxon>
    </lineage>
</organism>
<name>A0A2S4VLA0_9BASI</name>
<evidence type="ECO:0008006" key="20">
    <source>
        <dbReference type="Google" id="ProtNLM"/>
    </source>
</evidence>
<evidence type="ECO:0000256" key="4">
    <source>
        <dbReference type="ARBA" id="ARBA00022722"/>
    </source>
</evidence>
<dbReference type="GO" id="GO:0003723">
    <property type="term" value="F:RNA binding"/>
    <property type="evidence" value="ECO:0007669"/>
    <property type="project" value="UniProtKB-KW"/>
</dbReference>
<reference evidence="18" key="1">
    <citation type="submission" date="2017-12" db="EMBL/GenBank/DDBJ databases">
        <title>Gene loss provides genomic basis for host adaptation in cereal stripe rust fungi.</title>
        <authorList>
            <person name="Xia C."/>
        </authorList>
    </citation>
    <scope>NUCLEOTIDE SEQUENCE [LARGE SCALE GENOMIC DNA]</scope>
    <source>
        <strain evidence="18">93-210</strain>
    </source>
</reference>
<dbReference type="Proteomes" id="UP000239156">
    <property type="component" value="Unassembled WGS sequence"/>
</dbReference>
<evidence type="ECO:0000256" key="8">
    <source>
        <dbReference type="ARBA" id="ARBA00022801"/>
    </source>
</evidence>
<dbReference type="PROSITE" id="PS50878">
    <property type="entry name" value="RT_POL"/>
    <property type="match status" value="1"/>
</dbReference>
<gene>
    <name evidence="18" type="ORF">PSTT_06182</name>
</gene>
<dbReference type="Gene3D" id="3.30.420.10">
    <property type="entry name" value="Ribonuclease H-like superfamily/Ribonuclease H"/>
    <property type="match status" value="2"/>
</dbReference>
<dbReference type="CDD" id="cd01647">
    <property type="entry name" value="RT_LTR"/>
    <property type="match status" value="1"/>
</dbReference>
<dbReference type="CDD" id="cd09274">
    <property type="entry name" value="RNase_HI_RT_Ty3"/>
    <property type="match status" value="1"/>
</dbReference>
<keyword evidence="7" id="KW-0255">Endonuclease</keyword>
<keyword evidence="1" id="KW-0645">Protease</keyword>
<keyword evidence="2" id="KW-0808">Transferase</keyword>
<dbReference type="GO" id="GO:0006310">
    <property type="term" value="P:DNA recombination"/>
    <property type="evidence" value="ECO:0007669"/>
    <property type="project" value="UniProtKB-KW"/>
</dbReference>
<evidence type="ECO:0000256" key="11">
    <source>
        <dbReference type="ARBA" id="ARBA00022908"/>
    </source>
</evidence>
<dbReference type="PANTHER" id="PTHR37984">
    <property type="entry name" value="PROTEIN CBG26694"/>
    <property type="match status" value="1"/>
</dbReference>
<dbReference type="GO" id="GO:0005634">
    <property type="term" value="C:nucleus"/>
    <property type="evidence" value="ECO:0007669"/>
    <property type="project" value="UniProtKB-ARBA"/>
</dbReference>
<keyword evidence="14" id="KW-0238">DNA-binding</keyword>
<dbReference type="InterPro" id="IPR041588">
    <property type="entry name" value="Integrase_H2C2"/>
</dbReference>
<evidence type="ECO:0000256" key="5">
    <source>
        <dbReference type="ARBA" id="ARBA00022723"/>
    </source>
</evidence>
<dbReference type="Pfam" id="PF24626">
    <property type="entry name" value="SH3_Tf2-1"/>
    <property type="match status" value="1"/>
</dbReference>
<evidence type="ECO:0000256" key="14">
    <source>
        <dbReference type="ARBA" id="ARBA00023125"/>
    </source>
</evidence>
<evidence type="ECO:0000256" key="9">
    <source>
        <dbReference type="ARBA" id="ARBA00022842"/>
    </source>
</evidence>
<dbReference type="VEuPathDB" id="FungiDB:PSHT_00709"/>
<dbReference type="InterPro" id="IPR036397">
    <property type="entry name" value="RNaseH_sf"/>
</dbReference>
<evidence type="ECO:0000259" key="17">
    <source>
        <dbReference type="PROSITE" id="PS50994"/>
    </source>
</evidence>
<dbReference type="VEuPathDB" id="FungiDB:PSHT_05787"/>
<dbReference type="SUPFAM" id="SSF53098">
    <property type="entry name" value="Ribonuclease H-like"/>
    <property type="match status" value="1"/>
</dbReference>
<dbReference type="Gene3D" id="3.10.10.10">
    <property type="entry name" value="HIV Type 1 Reverse Transcriptase, subunit A, domain 1"/>
    <property type="match status" value="1"/>
</dbReference>
<evidence type="ECO:0000256" key="7">
    <source>
        <dbReference type="ARBA" id="ARBA00022759"/>
    </source>
</evidence>
<dbReference type="InterPro" id="IPR012337">
    <property type="entry name" value="RNaseH-like_sf"/>
</dbReference>